<dbReference type="Proteomes" id="UP001261871">
    <property type="component" value="Unassembled WGS sequence"/>
</dbReference>
<reference evidence="1 2" key="1">
    <citation type="submission" date="2023-07" db="EMBL/GenBank/DDBJ databases">
        <title>Sorghum-associated microbial communities from plants grown in Nebraska, USA.</title>
        <authorList>
            <person name="Schachtman D."/>
        </authorList>
    </citation>
    <scope>NUCLEOTIDE SEQUENCE [LARGE SCALE GENOMIC DNA]</scope>
    <source>
        <strain evidence="1 2">BE124</strain>
    </source>
</reference>
<comment type="caution">
    <text evidence="1">The sequence shown here is derived from an EMBL/GenBank/DDBJ whole genome shotgun (WGS) entry which is preliminary data.</text>
</comment>
<name>A0ABU1S2U9_9FLAO</name>
<evidence type="ECO:0000313" key="2">
    <source>
        <dbReference type="Proteomes" id="UP001261871"/>
    </source>
</evidence>
<protein>
    <submittedName>
        <fullName evidence="1">Uncharacterized protein</fullName>
    </submittedName>
</protein>
<accession>A0ABU1S2U9</accession>
<keyword evidence="2" id="KW-1185">Reference proteome</keyword>
<gene>
    <name evidence="1" type="ORF">J2W95_001180</name>
</gene>
<dbReference type="RefSeq" id="WP_310004900.1">
    <property type="nucleotide sequence ID" value="NZ_JAVDTX010000002.1"/>
</dbReference>
<organism evidence="1 2">
    <name type="scientific">Flavobacterium granuli</name>
    <dbReference type="NCBI Taxonomy" id="280093"/>
    <lineage>
        <taxon>Bacteria</taxon>
        <taxon>Pseudomonadati</taxon>
        <taxon>Bacteroidota</taxon>
        <taxon>Flavobacteriia</taxon>
        <taxon>Flavobacteriales</taxon>
        <taxon>Flavobacteriaceae</taxon>
        <taxon>Flavobacterium</taxon>
    </lineage>
</organism>
<proteinExistence type="predicted"/>
<evidence type="ECO:0000313" key="1">
    <source>
        <dbReference type="EMBL" id="MDR6844489.1"/>
    </source>
</evidence>
<sequence>MRKSFVQKSASSFFEGKQATVLNEIMNLGGDKIGVGMPVTLLGKNRDRKDYLDVKFGNTEIYGVSPDDLELIK</sequence>
<dbReference type="EMBL" id="JAVDTX010000002">
    <property type="protein sequence ID" value="MDR6844489.1"/>
    <property type="molecule type" value="Genomic_DNA"/>
</dbReference>